<dbReference type="Gene3D" id="1.10.260.40">
    <property type="entry name" value="lambda repressor-like DNA-binding domains"/>
    <property type="match status" value="1"/>
</dbReference>
<gene>
    <name evidence="1" type="ORF">N180_00965</name>
</gene>
<proteinExistence type="predicted"/>
<evidence type="ECO:0000313" key="1">
    <source>
        <dbReference type="EMBL" id="KEQ28236.1"/>
    </source>
</evidence>
<protein>
    <submittedName>
        <fullName evidence="1">Uncharacterized protein</fullName>
    </submittedName>
</protein>
<evidence type="ECO:0000313" key="2">
    <source>
        <dbReference type="Proteomes" id="UP000028007"/>
    </source>
</evidence>
<dbReference type="SUPFAM" id="SSF47413">
    <property type="entry name" value="lambda repressor-like DNA-binding domains"/>
    <property type="match status" value="1"/>
</dbReference>
<accession>A0A081PC13</accession>
<comment type="caution">
    <text evidence="1">The sequence shown here is derived from an EMBL/GenBank/DDBJ whole genome shotgun (WGS) entry which is preliminary data.</text>
</comment>
<keyword evidence="2" id="KW-1185">Reference proteome</keyword>
<dbReference type="EMBL" id="JNFF01000117">
    <property type="protein sequence ID" value="KEQ28236.1"/>
    <property type="molecule type" value="Genomic_DNA"/>
</dbReference>
<sequence>MSSIQNINLLEPCLGTDKIMKLDKAATRHQEQSNTNFNIRLVSDKTIEVETAQGETTSGKYATEATLIKRTEDLFRKHLPGYQIIVSPETFQPSPASLVNTAWIEKMMQQKGIRIKQIAFDTGIDRESVSEWVTGKRSMSQIVKALFYYYLSK</sequence>
<dbReference type="eggNOG" id="ENOG503371P">
    <property type="taxonomic scope" value="Bacteria"/>
</dbReference>
<reference evidence="1 2" key="1">
    <citation type="journal article" date="1992" name="Int. J. Syst. Bacteriol.">
        <title>Sphingobacterium antarcticus sp. nov. a Psychrotrophic Bacterium from the Soils of Schirmacher Oasis, Antarctica.</title>
        <authorList>
            <person name="Shivaji S."/>
            <person name="Ray M.K."/>
            <person name="Rao N.S."/>
            <person name="Saiserr L."/>
            <person name="Jagannadham M.V."/>
            <person name="Kumar G.S."/>
            <person name="Reddy G."/>
            <person name="Bhargava P.M."/>
        </authorList>
    </citation>
    <scope>NUCLEOTIDE SEQUENCE [LARGE SCALE GENOMIC DNA]</scope>
    <source>
        <strain evidence="1 2">4BY</strain>
    </source>
</reference>
<dbReference type="CDD" id="cd00093">
    <property type="entry name" value="HTH_XRE"/>
    <property type="match status" value="1"/>
</dbReference>
<dbReference type="InterPro" id="IPR001387">
    <property type="entry name" value="Cro/C1-type_HTH"/>
</dbReference>
<organism evidence="1 2">
    <name type="scientific">Pedobacter antarcticus 4BY</name>
    <dbReference type="NCBI Taxonomy" id="1358423"/>
    <lineage>
        <taxon>Bacteria</taxon>
        <taxon>Pseudomonadati</taxon>
        <taxon>Bacteroidota</taxon>
        <taxon>Sphingobacteriia</taxon>
        <taxon>Sphingobacteriales</taxon>
        <taxon>Sphingobacteriaceae</taxon>
        <taxon>Pedobacter</taxon>
    </lineage>
</organism>
<dbReference type="AlphaFoldDB" id="A0A081PC13"/>
<dbReference type="OrthoDB" id="677191at2"/>
<name>A0A081PC13_9SPHI</name>
<dbReference type="InterPro" id="IPR010982">
    <property type="entry name" value="Lambda_DNA-bd_dom_sf"/>
</dbReference>
<dbReference type="Proteomes" id="UP000028007">
    <property type="component" value="Unassembled WGS sequence"/>
</dbReference>
<dbReference type="GO" id="GO:0003677">
    <property type="term" value="F:DNA binding"/>
    <property type="evidence" value="ECO:0007669"/>
    <property type="project" value="InterPro"/>
</dbReference>
<dbReference type="RefSeq" id="WP_037444887.1">
    <property type="nucleotide sequence ID" value="NZ_JNFF01000117.1"/>
</dbReference>